<organism evidence="1 2">
    <name type="scientific">Echinicola strongylocentroti</name>
    <dbReference type="NCBI Taxonomy" id="1795355"/>
    <lineage>
        <taxon>Bacteria</taxon>
        <taxon>Pseudomonadati</taxon>
        <taxon>Bacteroidota</taxon>
        <taxon>Cytophagia</taxon>
        <taxon>Cytophagales</taxon>
        <taxon>Cyclobacteriaceae</taxon>
        <taxon>Echinicola</taxon>
    </lineage>
</organism>
<proteinExistence type="predicted"/>
<dbReference type="Proteomes" id="UP000248688">
    <property type="component" value="Chromosome"/>
</dbReference>
<dbReference type="OrthoDB" id="1467879at2"/>
<dbReference type="KEGG" id="est:DN752_19555"/>
<dbReference type="EMBL" id="CP030041">
    <property type="protein sequence ID" value="AWW32158.1"/>
    <property type="molecule type" value="Genomic_DNA"/>
</dbReference>
<dbReference type="RefSeq" id="WP_112785531.1">
    <property type="nucleotide sequence ID" value="NZ_CP030041.1"/>
</dbReference>
<gene>
    <name evidence="1" type="ORF">DN752_19555</name>
</gene>
<name>A0A2Z4INC9_9BACT</name>
<reference evidence="1 2" key="1">
    <citation type="submission" date="2018-06" db="EMBL/GenBank/DDBJ databases">
        <title>Echinicola strongylocentroti sp. nov., isolated from a sea urchin Strongylocentrotus intermedius.</title>
        <authorList>
            <person name="Bae S.S."/>
        </authorList>
    </citation>
    <scope>NUCLEOTIDE SEQUENCE [LARGE SCALE GENOMIC DNA]</scope>
    <source>
        <strain evidence="1 2">MEBiC08714</strain>
    </source>
</reference>
<accession>A0A2Z4INC9</accession>
<protein>
    <submittedName>
        <fullName evidence="1">Uncharacterized protein</fullName>
    </submittedName>
</protein>
<evidence type="ECO:0000313" key="1">
    <source>
        <dbReference type="EMBL" id="AWW32158.1"/>
    </source>
</evidence>
<evidence type="ECO:0000313" key="2">
    <source>
        <dbReference type="Proteomes" id="UP000248688"/>
    </source>
</evidence>
<dbReference type="AlphaFoldDB" id="A0A2Z4INC9"/>
<sequence>MNWKEMKEFCEKLNENQLSKNVVLWREDEAITDIHPMQLEEDHYREHDSIYCMPESEAREIVKGEPEYPNGLSDMKKVYEKGHPILWEKF</sequence>
<keyword evidence="2" id="KW-1185">Reference proteome</keyword>